<dbReference type="InterPro" id="IPR050903">
    <property type="entry name" value="Bact_Chemotaxis_MeTrfase"/>
</dbReference>
<dbReference type="Gene3D" id="3.30.450.20">
    <property type="entry name" value="PAS domain"/>
    <property type="match status" value="7"/>
</dbReference>
<dbReference type="Pfam" id="PF08448">
    <property type="entry name" value="PAS_4"/>
    <property type="match status" value="4"/>
</dbReference>
<dbReference type="SUPFAM" id="SSF55785">
    <property type="entry name" value="PYP-like sensor domain (PAS domain)"/>
    <property type="match status" value="7"/>
</dbReference>
<feature type="domain" description="PAS" evidence="3">
    <location>
        <begin position="403"/>
        <end position="432"/>
    </location>
</feature>
<dbReference type="CDD" id="cd11386">
    <property type="entry name" value="MCP_signal"/>
    <property type="match status" value="1"/>
</dbReference>
<dbReference type="EMBL" id="JBBUTI010000003">
    <property type="protein sequence ID" value="MEK8045635.1"/>
    <property type="molecule type" value="Genomic_DNA"/>
</dbReference>
<feature type="domain" description="PAS" evidence="3">
    <location>
        <begin position="37"/>
        <end position="67"/>
    </location>
</feature>
<evidence type="ECO:0000256" key="1">
    <source>
        <dbReference type="PROSITE-ProRule" id="PRU00284"/>
    </source>
</evidence>
<dbReference type="RefSeq" id="WP_341397921.1">
    <property type="nucleotide sequence ID" value="NZ_JBBUTI010000003.1"/>
</dbReference>
<feature type="domain" description="PAC" evidence="4">
    <location>
        <begin position="826"/>
        <end position="880"/>
    </location>
</feature>
<dbReference type="PANTHER" id="PTHR24422:SF10">
    <property type="entry name" value="CHEMOTAXIS PROTEIN METHYLTRANSFERASE 2"/>
    <property type="match status" value="1"/>
</dbReference>
<dbReference type="InterPro" id="IPR013655">
    <property type="entry name" value="PAS_fold_3"/>
</dbReference>
<dbReference type="Pfam" id="PF08447">
    <property type="entry name" value="PAS_3"/>
    <property type="match status" value="2"/>
</dbReference>
<evidence type="ECO:0000259" key="3">
    <source>
        <dbReference type="PROSITE" id="PS50112"/>
    </source>
</evidence>
<dbReference type="InterPro" id="IPR013656">
    <property type="entry name" value="PAS_4"/>
</dbReference>
<dbReference type="InterPro" id="IPR000014">
    <property type="entry name" value="PAS"/>
</dbReference>
<feature type="domain" description="Methyl-accepting transducer" evidence="2">
    <location>
        <begin position="884"/>
        <end position="1067"/>
    </location>
</feature>
<organism evidence="5 6">
    <name type="scientific">Ideonella margarita</name>
    <dbReference type="NCBI Taxonomy" id="2984191"/>
    <lineage>
        <taxon>Bacteria</taxon>
        <taxon>Pseudomonadati</taxon>
        <taxon>Pseudomonadota</taxon>
        <taxon>Betaproteobacteria</taxon>
        <taxon>Burkholderiales</taxon>
        <taxon>Sphaerotilaceae</taxon>
        <taxon>Ideonella</taxon>
    </lineage>
</organism>
<dbReference type="InterPro" id="IPR004089">
    <property type="entry name" value="MCPsignal_dom"/>
</dbReference>
<feature type="domain" description="PAS" evidence="3">
    <location>
        <begin position="163"/>
        <end position="190"/>
    </location>
</feature>
<dbReference type="PROSITE" id="PS50113">
    <property type="entry name" value="PAC"/>
    <property type="match status" value="2"/>
</dbReference>
<proteinExistence type="predicted"/>
<comment type="caution">
    <text evidence="5">The sequence shown here is derived from an EMBL/GenBank/DDBJ whole genome shotgun (WGS) entry which is preliminary data.</text>
</comment>
<feature type="domain" description="PAC" evidence="4">
    <location>
        <begin position="706"/>
        <end position="758"/>
    </location>
</feature>
<dbReference type="Pfam" id="PF00015">
    <property type="entry name" value="MCPsignal"/>
    <property type="match status" value="1"/>
</dbReference>
<dbReference type="InterPro" id="IPR035965">
    <property type="entry name" value="PAS-like_dom_sf"/>
</dbReference>
<protein>
    <submittedName>
        <fullName evidence="5">PAS domain-containing methyl-accepting chemotaxis protein</fullName>
    </submittedName>
</protein>
<reference evidence="5 6" key="1">
    <citation type="submission" date="2024-04" db="EMBL/GenBank/DDBJ databases">
        <title>Novel species of the genus Ideonella isolated from streams.</title>
        <authorList>
            <person name="Lu H."/>
        </authorList>
    </citation>
    <scope>NUCLEOTIDE SEQUENCE [LARGE SCALE GENOMIC DNA]</scope>
    <source>
        <strain evidence="5 6">LYT19W</strain>
    </source>
</reference>
<evidence type="ECO:0000313" key="5">
    <source>
        <dbReference type="EMBL" id="MEK8045635.1"/>
    </source>
</evidence>
<feature type="domain" description="PAS" evidence="3">
    <location>
        <begin position="285"/>
        <end position="310"/>
    </location>
</feature>
<gene>
    <name evidence="5" type="ORF">AACH00_04665</name>
</gene>
<name>A0ABU9C2X3_9BURK</name>
<dbReference type="PROSITE" id="PS50112">
    <property type="entry name" value="PAS"/>
    <property type="match status" value="4"/>
</dbReference>
<sequence length="1067" mass="118041">MSATTPDEFDALQSGEPAVDMAALARRQQSIERSLAMLEVSLDGVVNDANANFLSLFGYYREELVGQHHGMLCPPDFVESPAYDALWAQLREGHDVRGDYRGVTSDGRELYLQVHYAPLHDAHNALCGALMVAADITLDRLQALDALAKGEAMENSQARVEFDLNGNLIGANQRFLDALGYTLSEVIGKSHTHFCEAATVESKRYKDGWERLRRGESVHGDFLRVGKTGQRVWFRSTVALVCGLNGQPLKVVSYGIDITRQVQQAQEDQAKLNTLDHTHALAEFDMDGRVLHANEQFQRILGYTQEEAVGMHHSRFMPAGDTEGEDYKAFWANLRAGKPQTGEYACIDKQHRTVWLQASYSPIAVDNGQPAKVLLFAQDITQGQLKALEDASKLSAISRVQGVIEFDLNGNILHANQIFLDLMGYTLDEVKGLHHRMFVDLNEVQGPAYRSFWQRLAQGHHEAGEFQRFGKNAKRVWIQASYNPILDLEGRPFKIVKYAIDVTPAKIQSVEVAARMAAVGASACLMELDRDGRVLMANERMQRALALREGDLVGKDEASLMFEEDHGGAVHAEQWRLLRDGKPSMAEFRRKGAGQREVWLSGTLSPVMGLDGMLQKVLLLGQDVTEQKLQRLESEGKLGAIERAQAVIEFDMQGRVLKANENFLKLVRYSMDDIRGRHHRMFVDSEHAASAEYQAFWERLGRGEFELGEYKRVGKDGREVWIQATYNPIFDPRGNPVKVVKFATDVTDQKLRAAEFESKVNAIDKGQAVIEFDLDGRVLTANRNFQVAMGYTLRELQGQHHSMFCTPDYTQGAEYRDFWIRLSEGAFISGRFHRVGKYNRDVWIQATYNPILDINGKVHKVVKYAYDVTEEVMLERRIATKSAEMGSSVRSLVGSIGTIAANSGVAAELASDAESSAKAGYESLQKAIAAISAIQTSSTRVAEIVGVIGEIANQTNLLAFNAAIEAARAGQHGVGFSVVAGEVRKLAERSSVAAREIASLIEASTLQVGQGADVSKDAVRSFEGIIHNVSRTGGSVKQIAEATNQQRELANHVSGLIDELTANGKAP</sequence>
<dbReference type="PROSITE" id="PS50111">
    <property type="entry name" value="CHEMOTAXIS_TRANSDUC_2"/>
    <property type="match status" value="1"/>
</dbReference>
<dbReference type="Proteomes" id="UP001379945">
    <property type="component" value="Unassembled WGS sequence"/>
</dbReference>
<accession>A0ABU9C2X3</accession>
<dbReference type="InterPro" id="IPR001610">
    <property type="entry name" value="PAC"/>
</dbReference>
<dbReference type="SUPFAM" id="SSF58104">
    <property type="entry name" value="Methyl-accepting chemotaxis protein (MCP) signaling domain"/>
    <property type="match status" value="1"/>
</dbReference>
<dbReference type="PANTHER" id="PTHR24422">
    <property type="entry name" value="CHEMOTAXIS PROTEIN METHYLTRANSFERASE"/>
    <property type="match status" value="1"/>
</dbReference>
<dbReference type="PRINTS" id="PR00260">
    <property type="entry name" value="CHEMTRNSDUCR"/>
</dbReference>
<dbReference type="NCBIfam" id="TIGR00229">
    <property type="entry name" value="sensory_box"/>
    <property type="match status" value="7"/>
</dbReference>
<dbReference type="CDD" id="cd00130">
    <property type="entry name" value="PAS"/>
    <property type="match status" value="7"/>
</dbReference>
<evidence type="ECO:0000313" key="6">
    <source>
        <dbReference type="Proteomes" id="UP001379945"/>
    </source>
</evidence>
<dbReference type="InterPro" id="IPR000700">
    <property type="entry name" value="PAS-assoc_C"/>
</dbReference>
<evidence type="ECO:0000259" key="2">
    <source>
        <dbReference type="PROSITE" id="PS50111"/>
    </source>
</evidence>
<dbReference type="SMART" id="SM00086">
    <property type="entry name" value="PAC"/>
    <property type="match status" value="7"/>
</dbReference>
<dbReference type="SMART" id="SM00091">
    <property type="entry name" value="PAS"/>
    <property type="match status" value="7"/>
</dbReference>
<evidence type="ECO:0000259" key="4">
    <source>
        <dbReference type="PROSITE" id="PS50113"/>
    </source>
</evidence>
<keyword evidence="1" id="KW-0807">Transducer</keyword>
<keyword evidence="6" id="KW-1185">Reference proteome</keyword>
<dbReference type="Gene3D" id="1.10.287.950">
    <property type="entry name" value="Methyl-accepting chemotaxis protein"/>
    <property type="match status" value="1"/>
</dbReference>
<dbReference type="Pfam" id="PF13426">
    <property type="entry name" value="PAS_9"/>
    <property type="match status" value="1"/>
</dbReference>
<dbReference type="SMART" id="SM00283">
    <property type="entry name" value="MA"/>
    <property type="match status" value="1"/>
</dbReference>
<dbReference type="InterPro" id="IPR004090">
    <property type="entry name" value="Chemotax_Me-accpt_rcpt"/>
</dbReference>